<dbReference type="GO" id="GO:0140359">
    <property type="term" value="F:ABC-type transporter activity"/>
    <property type="evidence" value="ECO:0007669"/>
    <property type="project" value="InterPro"/>
</dbReference>
<evidence type="ECO:0000256" key="5">
    <source>
        <dbReference type="RuleBase" id="RU361157"/>
    </source>
</evidence>
<gene>
    <name evidence="7" type="ORF">H8707_07995</name>
</gene>
<keyword evidence="5" id="KW-0813">Transport</keyword>
<dbReference type="InterPro" id="IPR051784">
    <property type="entry name" value="Nod_factor_ABC_transporter"/>
</dbReference>
<keyword evidence="5" id="KW-1003">Cell membrane</keyword>
<feature type="transmembrane region" description="Helical" evidence="5">
    <location>
        <begin position="114"/>
        <end position="136"/>
    </location>
</feature>
<dbReference type="PANTHER" id="PTHR43229">
    <property type="entry name" value="NODULATION PROTEIN J"/>
    <property type="match status" value="1"/>
</dbReference>
<feature type="transmembrane region" description="Helical" evidence="5">
    <location>
        <begin position="66"/>
        <end position="88"/>
    </location>
</feature>
<dbReference type="Pfam" id="PF01061">
    <property type="entry name" value="ABC2_membrane"/>
    <property type="match status" value="1"/>
</dbReference>
<keyword evidence="2 5" id="KW-0812">Transmembrane</keyword>
<dbReference type="PIRSF" id="PIRSF006648">
    <property type="entry name" value="DrrB"/>
    <property type="match status" value="1"/>
</dbReference>
<keyword evidence="8" id="KW-1185">Reference proteome</keyword>
<sequence length="258" mass="29351">MTIKELKSNALYRSQNKLKLLNQWVLIKSAFADLRLNWKFSFLVVLISPISFLAFLYIFVGDNNNYMIYALSGNMVMSMVTGTMLSLGQEFGVLKEIRGFDFYAVLPIRRFNLVVAYVTKATIIGLPSYLIIFLIGKYLLKLDVYFNISLLLVLLIAGYSLSAVGVFIGLRSRDAKQANIITQIVQPIIVFVSPVFIPESALPPLLLYIAHIFPTRYAAIAIRNALEGSFDWISILVLCVFCLISFIWIEKHMDWRIN</sequence>
<evidence type="ECO:0000313" key="8">
    <source>
        <dbReference type="Proteomes" id="UP000601171"/>
    </source>
</evidence>
<comment type="similarity">
    <text evidence="5">Belongs to the ABC-2 integral membrane protein family.</text>
</comment>
<dbReference type="InterPro" id="IPR000412">
    <property type="entry name" value="ABC_2_transport"/>
</dbReference>
<feature type="domain" description="ABC transmembrane type-2" evidence="6">
    <location>
        <begin position="36"/>
        <end position="256"/>
    </location>
</feature>
<dbReference type="RefSeq" id="WP_262429630.1">
    <property type="nucleotide sequence ID" value="NZ_JACRTG010000018.1"/>
</dbReference>
<proteinExistence type="inferred from homology"/>
<reference evidence="7" key="1">
    <citation type="submission" date="2020-08" db="EMBL/GenBank/DDBJ databases">
        <title>Genome public.</title>
        <authorList>
            <person name="Liu C."/>
            <person name="Sun Q."/>
        </authorList>
    </citation>
    <scope>NUCLEOTIDE SEQUENCE</scope>
    <source>
        <strain evidence="7">BX21</strain>
    </source>
</reference>
<dbReference type="Proteomes" id="UP000601171">
    <property type="component" value="Unassembled WGS sequence"/>
</dbReference>
<feature type="transmembrane region" description="Helical" evidence="5">
    <location>
        <begin position="148"/>
        <end position="168"/>
    </location>
</feature>
<dbReference type="GO" id="GO:0043190">
    <property type="term" value="C:ATP-binding cassette (ABC) transporter complex"/>
    <property type="evidence" value="ECO:0007669"/>
    <property type="project" value="InterPro"/>
</dbReference>
<comment type="caution">
    <text evidence="7">The sequence shown here is derived from an EMBL/GenBank/DDBJ whole genome shotgun (WGS) entry which is preliminary data.</text>
</comment>
<evidence type="ECO:0000256" key="3">
    <source>
        <dbReference type="ARBA" id="ARBA00022989"/>
    </source>
</evidence>
<dbReference type="InterPro" id="IPR013525">
    <property type="entry name" value="ABC2_TM"/>
</dbReference>
<evidence type="ECO:0000256" key="4">
    <source>
        <dbReference type="ARBA" id="ARBA00023136"/>
    </source>
</evidence>
<organism evidence="7 8">
    <name type="scientific">Paratissierella segnis</name>
    <dbReference type="NCBI Taxonomy" id="2763679"/>
    <lineage>
        <taxon>Bacteria</taxon>
        <taxon>Bacillati</taxon>
        <taxon>Bacillota</taxon>
        <taxon>Tissierellia</taxon>
        <taxon>Tissierellales</taxon>
        <taxon>Tissierellaceae</taxon>
        <taxon>Paratissierella</taxon>
    </lineage>
</organism>
<dbReference type="PROSITE" id="PS51012">
    <property type="entry name" value="ABC_TM2"/>
    <property type="match status" value="1"/>
</dbReference>
<dbReference type="PANTHER" id="PTHR43229:SF3">
    <property type="entry name" value="ABC-TYPE MULTIDRUG TRANSPORT SYSTEM, PERMEASE COMPONENT"/>
    <property type="match status" value="1"/>
</dbReference>
<feature type="transmembrane region" description="Helical" evidence="5">
    <location>
        <begin position="40"/>
        <end position="60"/>
    </location>
</feature>
<keyword evidence="3 5" id="KW-1133">Transmembrane helix</keyword>
<evidence type="ECO:0000256" key="1">
    <source>
        <dbReference type="ARBA" id="ARBA00004141"/>
    </source>
</evidence>
<accession>A0A926IJM6</accession>
<comment type="caution">
    <text evidence="5">Lacks conserved residue(s) required for the propagation of feature annotation.</text>
</comment>
<protein>
    <recommendedName>
        <fullName evidence="5">Transport permease protein</fullName>
    </recommendedName>
</protein>
<evidence type="ECO:0000256" key="2">
    <source>
        <dbReference type="ARBA" id="ARBA00022692"/>
    </source>
</evidence>
<dbReference type="EMBL" id="JACRTG010000018">
    <property type="protein sequence ID" value="MBC8588179.1"/>
    <property type="molecule type" value="Genomic_DNA"/>
</dbReference>
<comment type="subcellular location">
    <subcellularLocation>
        <location evidence="5">Cell membrane</location>
        <topology evidence="5">Multi-pass membrane protein</topology>
    </subcellularLocation>
    <subcellularLocation>
        <location evidence="1">Membrane</location>
        <topology evidence="1">Multi-pass membrane protein</topology>
    </subcellularLocation>
</comment>
<evidence type="ECO:0000259" key="6">
    <source>
        <dbReference type="PROSITE" id="PS51012"/>
    </source>
</evidence>
<dbReference type="InterPro" id="IPR047817">
    <property type="entry name" value="ABC2_TM_bact-type"/>
</dbReference>
<dbReference type="AlphaFoldDB" id="A0A926IJM6"/>
<evidence type="ECO:0000313" key="7">
    <source>
        <dbReference type="EMBL" id="MBC8588179.1"/>
    </source>
</evidence>
<feature type="transmembrane region" description="Helical" evidence="5">
    <location>
        <begin position="232"/>
        <end position="249"/>
    </location>
</feature>
<name>A0A926IJM6_9FIRM</name>
<keyword evidence="4 5" id="KW-0472">Membrane</keyword>